<organism evidence="3 4">
    <name type="scientific">Elasticomyces elasticus</name>
    <dbReference type="NCBI Taxonomy" id="574655"/>
    <lineage>
        <taxon>Eukaryota</taxon>
        <taxon>Fungi</taxon>
        <taxon>Dikarya</taxon>
        <taxon>Ascomycota</taxon>
        <taxon>Pezizomycotina</taxon>
        <taxon>Dothideomycetes</taxon>
        <taxon>Dothideomycetidae</taxon>
        <taxon>Mycosphaerellales</taxon>
        <taxon>Teratosphaeriaceae</taxon>
        <taxon>Elasticomyces</taxon>
    </lineage>
</organism>
<dbReference type="InterPro" id="IPR011009">
    <property type="entry name" value="Kinase-like_dom_sf"/>
</dbReference>
<protein>
    <recommendedName>
        <fullName evidence="2">Protein kinase domain-containing protein</fullName>
    </recommendedName>
</protein>
<dbReference type="PANTHER" id="PTHR37542:SF3">
    <property type="entry name" value="PRION-INHIBITION AND PROPAGATION HELO DOMAIN-CONTAINING PROTEIN"/>
    <property type="match status" value="1"/>
</dbReference>
<dbReference type="InterPro" id="IPR029498">
    <property type="entry name" value="HeLo_dom"/>
</dbReference>
<dbReference type="GO" id="GO:0004672">
    <property type="term" value="F:protein kinase activity"/>
    <property type="evidence" value="ECO:0007669"/>
    <property type="project" value="InterPro"/>
</dbReference>
<comment type="caution">
    <text evidence="3">The sequence shown here is derived from an EMBL/GenBank/DDBJ whole genome shotgun (WGS) entry which is preliminary data.</text>
</comment>
<dbReference type="Gene3D" id="1.20.120.1020">
    <property type="entry name" value="Prion-inhibition and propagation, HeLo domain"/>
    <property type="match status" value="1"/>
</dbReference>
<dbReference type="PANTHER" id="PTHR37542">
    <property type="entry name" value="HELO DOMAIN-CONTAINING PROTEIN-RELATED"/>
    <property type="match status" value="1"/>
</dbReference>
<dbReference type="InterPro" id="IPR038305">
    <property type="entry name" value="HeLo_sf"/>
</dbReference>
<keyword evidence="1" id="KW-0732">Signal</keyword>
<gene>
    <name evidence="3" type="ORF">LTR97_003450</name>
</gene>
<evidence type="ECO:0000313" key="4">
    <source>
        <dbReference type="Proteomes" id="UP001310594"/>
    </source>
</evidence>
<feature type="domain" description="Protein kinase" evidence="2">
    <location>
        <begin position="222"/>
        <end position="590"/>
    </location>
</feature>
<name>A0AAN7W9Y9_9PEZI</name>
<evidence type="ECO:0000313" key="3">
    <source>
        <dbReference type="EMBL" id="KAK5704432.1"/>
    </source>
</evidence>
<feature type="chain" id="PRO_5042857772" description="Protein kinase domain-containing protein" evidence="1">
    <location>
        <begin position="24"/>
        <end position="599"/>
    </location>
</feature>
<dbReference type="Pfam" id="PF14479">
    <property type="entry name" value="HeLo"/>
    <property type="match status" value="1"/>
</dbReference>
<dbReference type="InterPro" id="IPR000719">
    <property type="entry name" value="Prot_kinase_dom"/>
</dbReference>
<dbReference type="PROSITE" id="PS50011">
    <property type="entry name" value="PROTEIN_KINASE_DOM"/>
    <property type="match status" value="1"/>
</dbReference>
<evidence type="ECO:0000259" key="2">
    <source>
        <dbReference type="PROSITE" id="PS50011"/>
    </source>
</evidence>
<dbReference type="AlphaFoldDB" id="A0AAN7W9Y9"/>
<dbReference type="SUPFAM" id="SSF56112">
    <property type="entry name" value="Protein kinase-like (PK-like)"/>
    <property type="match status" value="1"/>
</dbReference>
<dbReference type="EMBL" id="JAVRQU010000004">
    <property type="protein sequence ID" value="KAK5704432.1"/>
    <property type="molecule type" value="Genomic_DNA"/>
</dbReference>
<feature type="signal peptide" evidence="1">
    <location>
        <begin position="1"/>
        <end position="23"/>
    </location>
</feature>
<reference evidence="3" key="1">
    <citation type="submission" date="2023-08" db="EMBL/GenBank/DDBJ databases">
        <title>Black Yeasts Isolated from many extreme environments.</title>
        <authorList>
            <person name="Coleine C."/>
            <person name="Stajich J.E."/>
            <person name="Selbmann L."/>
        </authorList>
    </citation>
    <scope>NUCLEOTIDE SEQUENCE</scope>
    <source>
        <strain evidence="3">CCFEE 5810</strain>
    </source>
</reference>
<dbReference type="GO" id="GO:0005524">
    <property type="term" value="F:ATP binding"/>
    <property type="evidence" value="ECO:0007669"/>
    <property type="project" value="InterPro"/>
</dbReference>
<dbReference type="Proteomes" id="UP001310594">
    <property type="component" value="Unassembled WGS sequence"/>
</dbReference>
<sequence length="599" mass="67255">MEVAAAGVSFFSLAFQAFQGCIAAYHFCQDVRNIGRDGDLLATRLQIEKFRLISWASRSGLDGSVPEAKLDWAVINAILRQQQDILSSGDVIKQRYRLALPEDAVLDDAGNPSDDRADATGLTRLLRALRPDLYKHDSGELKATKNGQLKKLRWAAADKAALLQIITDLGLWNTELERQLNVAEQQWLRTGIDALLRELLSRTSTLDEVTSLRALLEPLVAQSDDALLAAASFKRLRLYLQVDRREDEVKPVANKKLADSMPALLCLQTKKLILADGAREDGIVFARDDKVVVLVEWRAAPELHLKLFTVSMQKFAMLLGSVDKSFATLRCKGLLTIDMPDDKRFGLVYDLPEQHLSANTKDFEMRNLYDILGFDLFPLTERLRIAVTIAEAVQQLHTSGWLHKNIRPHNVLFLRRPPTDGLVAPTINSPDVAGLDWSGPYLLGYENVRPDNIEAAAMLTSRSPHALIDDLYRHPDKRGPAGISFRKSFDLYALGCVLVELALWQRLVDLFDILCPLDGRKWRDKIATAERERQNMELPSLIQQLDDKRFLGHLGHRVSNKYIEAVRLCLRASEDEAVTTDNSVKTHGQIVACLRSCNP</sequence>
<accession>A0AAN7W9Y9</accession>
<proteinExistence type="predicted"/>
<dbReference type="Gene3D" id="1.10.510.10">
    <property type="entry name" value="Transferase(Phosphotransferase) domain 1"/>
    <property type="match status" value="1"/>
</dbReference>
<evidence type="ECO:0000256" key="1">
    <source>
        <dbReference type="SAM" id="SignalP"/>
    </source>
</evidence>